<keyword evidence="1" id="KW-0812">Transmembrane</keyword>
<gene>
    <name evidence="2" type="ORF">ACFSX5_03450</name>
</gene>
<proteinExistence type="predicted"/>
<dbReference type="Proteomes" id="UP001597521">
    <property type="component" value="Unassembled WGS sequence"/>
</dbReference>
<dbReference type="EMBL" id="JBHUNP010000001">
    <property type="protein sequence ID" value="MFD2646846.1"/>
    <property type="molecule type" value="Genomic_DNA"/>
</dbReference>
<evidence type="ECO:0000256" key="1">
    <source>
        <dbReference type="SAM" id="Phobius"/>
    </source>
</evidence>
<keyword evidence="1" id="KW-1133">Transmembrane helix</keyword>
<keyword evidence="1" id="KW-0472">Membrane</keyword>
<evidence type="ECO:0000313" key="3">
    <source>
        <dbReference type="Proteomes" id="UP001597521"/>
    </source>
</evidence>
<keyword evidence="3" id="KW-1185">Reference proteome</keyword>
<protein>
    <submittedName>
        <fullName evidence="2">Uncharacterized protein</fullName>
    </submittedName>
</protein>
<sequence length="70" mass="7058">MAIERETVVERPARNDTVVVDGGGGNPFGIIGGIIAAVVAVLLILWLVNGGTSGDGGSVNVDLPEVTVTE</sequence>
<reference evidence="3" key="1">
    <citation type="journal article" date="2019" name="Int. J. Syst. Evol. Microbiol.">
        <title>The Global Catalogue of Microorganisms (GCM) 10K type strain sequencing project: providing services to taxonomists for standard genome sequencing and annotation.</title>
        <authorList>
            <consortium name="The Broad Institute Genomics Platform"/>
            <consortium name="The Broad Institute Genome Sequencing Center for Infectious Disease"/>
            <person name="Wu L."/>
            <person name="Ma J."/>
        </authorList>
    </citation>
    <scope>NUCLEOTIDE SEQUENCE [LARGE SCALE GENOMIC DNA]</scope>
    <source>
        <strain evidence="3">CCM 7427</strain>
    </source>
</reference>
<accession>A0ABW5QH73</accession>
<dbReference type="RefSeq" id="WP_386831799.1">
    <property type="nucleotide sequence ID" value="NZ_JBHUNP010000001.1"/>
</dbReference>
<name>A0ABW5QH73_9HYPH</name>
<comment type="caution">
    <text evidence="2">The sequence shown here is derived from an EMBL/GenBank/DDBJ whole genome shotgun (WGS) entry which is preliminary data.</text>
</comment>
<organism evidence="2 3">
    <name type="scientific">Devosia albogilva</name>
    <dbReference type="NCBI Taxonomy" id="429726"/>
    <lineage>
        <taxon>Bacteria</taxon>
        <taxon>Pseudomonadati</taxon>
        <taxon>Pseudomonadota</taxon>
        <taxon>Alphaproteobacteria</taxon>
        <taxon>Hyphomicrobiales</taxon>
        <taxon>Devosiaceae</taxon>
        <taxon>Devosia</taxon>
    </lineage>
</organism>
<evidence type="ECO:0000313" key="2">
    <source>
        <dbReference type="EMBL" id="MFD2646846.1"/>
    </source>
</evidence>
<feature type="transmembrane region" description="Helical" evidence="1">
    <location>
        <begin position="28"/>
        <end position="48"/>
    </location>
</feature>